<dbReference type="AlphaFoldDB" id="A0A7W7WMS3"/>
<proteinExistence type="inferred from homology"/>
<dbReference type="PROSITE" id="PS50801">
    <property type="entry name" value="STAS"/>
    <property type="match status" value="1"/>
</dbReference>
<dbReference type="NCBIfam" id="TIGR00377">
    <property type="entry name" value="ant_ant_sig"/>
    <property type="match status" value="1"/>
</dbReference>
<comment type="similarity">
    <text evidence="1 2">Belongs to the anti-sigma-factor antagonist family.</text>
</comment>
<organism evidence="4 5">
    <name type="scientific">Micromonospora polyrhachis</name>
    <dbReference type="NCBI Taxonomy" id="1282883"/>
    <lineage>
        <taxon>Bacteria</taxon>
        <taxon>Bacillati</taxon>
        <taxon>Actinomycetota</taxon>
        <taxon>Actinomycetes</taxon>
        <taxon>Micromonosporales</taxon>
        <taxon>Micromonosporaceae</taxon>
        <taxon>Micromonospora</taxon>
    </lineage>
</organism>
<comment type="caution">
    <text evidence="4">The sequence shown here is derived from an EMBL/GenBank/DDBJ whole genome shotgun (WGS) entry which is preliminary data.</text>
</comment>
<reference evidence="4 5" key="1">
    <citation type="submission" date="2020-08" db="EMBL/GenBank/DDBJ databases">
        <title>Sequencing the genomes of 1000 actinobacteria strains.</title>
        <authorList>
            <person name="Klenk H.-P."/>
        </authorList>
    </citation>
    <scope>NUCLEOTIDE SEQUENCE [LARGE SCALE GENOMIC DNA]</scope>
    <source>
        <strain evidence="4 5">DSM 45886</strain>
    </source>
</reference>
<dbReference type="Proteomes" id="UP000578819">
    <property type="component" value="Unassembled WGS sequence"/>
</dbReference>
<dbReference type="Pfam" id="PF01740">
    <property type="entry name" value="STAS"/>
    <property type="match status" value="1"/>
</dbReference>
<keyword evidence="5" id="KW-1185">Reference proteome</keyword>
<evidence type="ECO:0000256" key="1">
    <source>
        <dbReference type="ARBA" id="ARBA00009013"/>
    </source>
</evidence>
<dbReference type="InterPro" id="IPR036513">
    <property type="entry name" value="STAS_dom_sf"/>
</dbReference>
<evidence type="ECO:0000256" key="2">
    <source>
        <dbReference type="RuleBase" id="RU003749"/>
    </source>
</evidence>
<protein>
    <recommendedName>
        <fullName evidence="2">Anti-sigma factor antagonist</fullName>
    </recommendedName>
</protein>
<dbReference type="PANTHER" id="PTHR33495">
    <property type="entry name" value="ANTI-SIGMA FACTOR ANTAGONIST TM_1081-RELATED-RELATED"/>
    <property type="match status" value="1"/>
</dbReference>
<feature type="domain" description="STAS" evidence="3">
    <location>
        <begin position="82"/>
        <end position="190"/>
    </location>
</feature>
<evidence type="ECO:0000313" key="4">
    <source>
        <dbReference type="EMBL" id="MBB4957110.1"/>
    </source>
</evidence>
<evidence type="ECO:0000259" key="3">
    <source>
        <dbReference type="PROSITE" id="PS50801"/>
    </source>
</evidence>
<gene>
    <name evidence="4" type="ORF">FHR38_000843</name>
</gene>
<dbReference type="EMBL" id="JACHJW010000001">
    <property type="protein sequence ID" value="MBB4957110.1"/>
    <property type="molecule type" value="Genomic_DNA"/>
</dbReference>
<dbReference type="RefSeq" id="WP_184532913.1">
    <property type="nucleotide sequence ID" value="NZ_JACHJW010000001.1"/>
</dbReference>
<dbReference type="InterPro" id="IPR002645">
    <property type="entry name" value="STAS_dom"/>
</dbReference>
<dbReference type="InterPro" id="IPR003658">
    <property type="entry name" value="Anti-sigma_ant"/>
</dbReference>
<evidence type="ECO:0000313" key="5">
    <source>
        <dbReference type="Proteomes" id="UP000578819"/>
    </source>
</evidence>
<dbReference type="GO" id="GO:0043856">
    <property type="term" value="F:anti-sigma factor antagonist activity"/>
    <property type="evidence" value="ECO:0007669"/>
    <property type="project" value="InterPro"/>
</dbReference>
<name>A0A7W7WMS3_9ACTN</name>
<dbReference type="Gene3D" id="3.30.750.24">
    <property type="entry name" value="STAS domain"/>
    <property type="match status" value="1"/>
</dbReference>
<sequence length="193" mass="20233">MTVVPGPGGGTVRLICDRCGGAVVAPASDIRDSDLVWPITTKHGWAGSPFALGPHSCPTCVALGLLGEDGRGRSTGPRPLPGSLRIDYEAAAAVVWVDGDVDASVAPTLRDALAVAGLLRQSVVLDLTDVRLIDSTGLGVLVRAHQDLRQRGGNLCLAAPSRFILTVLHTMRIDLLFPIFGSRRQALDELRGG</sequence>
<dbReference type="PANTHER" id="PTHR33495:SF2">
    <property type="entry name" value="ANTI-SIGMA FACTOR ANTAGONIST TM_1081-RELATED"/>
    <property type="match status" value="1"/>
</dbReference>
<accession>A0A7W7WMS3</accession>
<dbReference type="SUPFAM" id="SSF52091">
    <property type="entry name" value="SpoIIaa-like"/>
    <property type="match status" value="1"/>
</dbReference>
<dbReference type="CDD" id="cd07043">
    <property type="entry name" value="STAS_anti-anti-sigma_factors"/>
    <property type="match status" value="1"/>
</dbReference>